<dbReference type="SUPFAM" id="SSF52047">
    <property type="entry name" value="RNI-like"/>
    <property type="match status" value="1"/>
</dbReference>
<sequence>MAPNNNTSLHIPVELTDMIIDFLHDDVQSLLACAVVSHSWLPSSRLHLFRSCTIKDPSQFEVAFRTIVTTQDVSIHILELTIVGERIHCFTLKILKALLGDLPQLRRLSLQKVQFQASWPTGRRFAQRFKYDIGEGIPTYAMLELEVPQWPQRIKPFELEELQLLECDATMANYTHLFRILGLFSSIQTLFLASSSTARDSYSHSARRIPDWALDPVRVAVQHLHTFDIPFPIIETLLKTLGPANALRTFWYDDNVLDWTGAGGPSTNVQGFGRMAASLPAHQQLRTLVLGPLPIFQADLRGNLRDGLGDMQLASMRGLETFHLRGHRLEPHLASVFAALPESVREARFVVVGVSRAHGEGFWNRFYDFAQAFACELARRRRMTFVLDLGVVKQKLSGEKFAALRMAAAIGLRSLRSGAPGRVRIGDSPEAS</sequence>
<gene>
    <name evidence="1" type="ORF">GSI_03224</name>
</gene>
<protein>
    <recommendedName>
        <fullName evidence="3">F-box domain-containing protein</fullName>
    </recommendedName>
</protein>
<dbReference type="AlphaFoldDB" id="A0A2G8SLJ4"/>
<accession>A0A2G8SLJ4</accession>
<dbReference type="EMBL" id="AYKW01000005">
    <property type="protein sequence ID" value="PIL34448.1"/>
    <property type="molecule type" value="Genomic_DNA"/>
</dbReference>
<evidence type="ECO:0000313" key="1">
    <source>
        <dbReference type="EMBL" id="PIL34448.1"/>
    </source>
</evidence>
<evidence type="ECO:0000313" key="2">
    <source>
        <dbReference type="Proteomes" id="UP000230002"/>
    </source>
</evidence>
<comment type="caution">
    <text evidence="1">The sequence shown here is derived from an EMBL/GenBank/DDBJ whole genome shotgun (WGS) entry which is preliminary data.</text>
</comment>
<organism evidence="1 2">
    <name type="scientific">Ganoderma sinense ZZ0214-1</name>
    <dbReference type="NCBI Taxonomy" id="1077348"/>
    <lineage>
        <taxon>Eukaryota</taxon>
        <taxon>Fungi</taxon>
        <taxon>Dikarya</taxon>
        <taxon>Basidiomycota</taxon>
        <taxon>Agaricomycotina</taxon>
        <taxon>Agaricomycetes</taxon>
        <taxon>Polyporales</taxon>
        <taxon>Polyporaceae</taxon>
        <taxon>Ganoderma</taxon>
    </lineage>
</organism>
<keyword evidence="2" id="KW-1185">Reference proteome</keyword>
<dbReference type="OrthoDB" id="2751422at2759"/>
<name>A0A2G8SLJ4_9APHY</name>
<dbReference type="STRING" id="1077348.A0A2G8SLJ4"/>
<evidence type="ECO:0008006" key="3">
    <source>
        <dbReference type="Google" id="ProtNLM"/>
    </source>
</evidence>
<dbReference type="Proteomes" id="UP000230002">
    <property type="component" value="Unassembled WGS sequence"/>
</dbReference>
<proteinExistence type="predicted"/>
<reference evidence="1 2" key="1">
    <citation type="journal article" date="2015" name="Sci. Rep.">
        <title>Chromosome-level genome map provides insights into diverse defense mechanisms in the medicinal fungus Ganoderma sinense.</title>
        <authorList>
            <person name="Zhu Y."/>
            <person name="Xu J."/>
            <person name="Sun C."/>
            <person name="Zhou S."/>
            <person name="Xu H."/>
            <person name="Nelson D.R."/>
            <person name="Qian J."/>
            <person name="Song J."/>
            <person name="Luo H."/>
            <person name="Xiang L."/>
            <person name="Li Y."/>
            <person name="Xu Z."/>
            <person name="Ji A."/>
            <person name="Wang L."/>
            <person name="Lu S."/>
            <person name="Hayward A."/>
            <person name="Sun W."/>
            <person name="Li X."/>
            <person name="Schwartz D.C."/>
            <person name="Wang Y."/>
            <person name="Chen S."/>
        </authorList>
    </citation>
    <scope>NUCLEOTIDE SEQUENCE [LARGE SCALE GENOMIC DNA]</scope>
    <source>
        <strain evidence="1 2">ZZ0214-1</strain>
    </source>
</reference>